<sequence>MAQVQMVPAGLRDPDAVAAEERLVGQGLGHGAVYADHLRLQPQAGHHAALPDAVQHLVDALLPRET</sequence>
<proteinExistence type="predicted"/>
<comment type="caution">
    <text evidence="1">The sequence shown here is derived from an EMBL/GenBank/DDBJ whole genome shotgun (WGS) entry which is preliminary data.</text>
</comment>
<gene>
    <name evidence="1" type="ORF">GCM10011579_007320</name>
</gene>
<evidence type="ECO:0000313" key="1">
    <source>
        <dbReference type="EMBL" id="GGN51456.1"/>
    </source>
</evidence>
<dbReference type="AlphaFoldDB" id="A0A918CZC1"/>
<dbReference type="EMBL" id="BMMM01000001">
    <property type="protein sequence ID" value="GGN51456.1"/>
    <property type="molecule type" value="Genomic_DNA"/>
</dbReference>
<dbReference type="Proteomes" id="UP000600365">
    <property type="component" value="Unassembled WGS sequence"/>
</dbReference>
<protein>
    <submittedName>
        <fullName evidence="1">Uncharacterized protein</fullName>
    </submittedName>
</protein>
<accession>A0A918CZC1</accession>
<name>A0A918CZC1_9ACTN</name>
<organism evidence="1 2">
    <name type="scientific">Streptomyces albiflavescens</name>
    <dbReference type="NCBI Taxonomy" id="1623582"/>
    <lineage>
        <taxon>Bacteria</taxon>
        <taxon>Bacillati</taxon>
        <taxon>Actinomycetota</taxon>
        <taxon>Actinomycetes</taxon>
        <taxon>Kitasatosporales</taxon>
        <taxon>Streptomycetaceae</taxon>
        <taxon>Streptomyces</taxon>
    </lineage>
</organism>
<evidence type="ECO:0000313" key="2">
    <source>
        <dbReference type="Proteomes" id="UP000600365"/>
    </source>
</evidence>
<keyword evidence="2" id="KW-1185">Reference proteome</keyword>
<reference evidence="1 2" key="1">
    <citation type="journal article" date="2014" name="Int. J. Syst. Evol. Microbiol.">
        <title>Complete genome sequence of Corynebacterium casei LMG S-19264T (=DSM 44701T), isolated from a smear-ripened cheese.</title>
        <authorList>
            <consortium name="US DOE Joint Genome Institute (JGI-PGF)"/>
            <person name="Walter F."/>
            <person name="Albersmeier A."/>
            <person name="Kalinowski J."/>
            <person name="Ruckert C."/>
        </authorList>
    </citation>
    <scope>NUCLEOTIDE SEQUENCE [LARGE SCALE GENOMIC DNA]</scope>
    <source>
        <strain evidence="1 2">CGMCC 4.7111</strain>
    </source>
</reference>